<comment type="caution">
    <text evidence="1">The sequence shown here is derived from an EMBL/GenBank/DDBJ whole genome shotgun (WGS) entry which is preliminary data.</text>
</comment>
<dbReference type="RefSeq" id="WP_165452841.1">
    <property type="nucleotide sequence ID" value="NZ_SIRE01000051.1"/>
</dbReference>
<evidence type="ECO:0000313" key="2">
    <source>
        <dbReference type="Proteomes" id="UP000293142"/>
    </source>
</evidence>
<proteinExistence type="predicted"/>
<dbReference type="EMBL" id="SIRE01000051">
    <property type="protein sequence ID" value="TBL67991.1"/>
    <property type="molecule type" value="Genomic_DNA"/>
</dbReference>
<reference evidence="1 2" key="1">
    <citation type="submission" date="2019-02" db="EMBL/GenBank/DDBJ databases">
        <title>Paenibacillus sp. nov., isolated from surface-sterilized tissue of Thalictrum simplex L.</title>
        <authorList>
            <person name="Tuo L."/>
        </authorList>
    </citation>
    <scope>NUCLEOTIDE SEQUENCE [LARGE SCALE GENOMIC DNA]</scope>
    <source>
        <strain evidence="1 2">N2SHLJ1</strain>
    </source>
</reference>
<name>A0A4Q9DDZ7_9BACL</name>
<dbReference type="AlphaFoldDB" id="A0A4Q9DDZ7"/>
<dbReference type="Proteomes" id="UP000293142">
    <property type="component" value="Unassembled WGS sequence"/>
</dbReference>
<gene>
    <name evidence="1" type="ORF">EYB31_38960</name>
</gene>
<keyword evidence="2" id="KW-1185">Reference proteome</keyword>
<sequence length="78" mass="8527">MNLTPLQQSILLALTAEWQSPAQIADQLPKAAENLSDVNQALKDLLLEGYVQANPVVLGLYRLTVLGTDKATEVHEDK</sequence>
<organism evidence="1 2">
    <name type="scientific">Paenibacillus thalictri</name>
    <dbReference type="NCBI Taxonomy" id="2527873"/>
    <lineage>
        <taxon>Bacteria</taxon>
        <taxon>Bacillati</taxon>
        <taxon>Bacillota</taxon>
        <taxon>Bacilli</taxon>
        <taxon>Bacillales</taxon>
        <taxon>Paenibacillaceae</taxon>
        <taxon>Paenibacillus</taxon>
    </lineage>
</organism>
<accession>A0A4Q9DDZ7</accession>
<evidence type="ECO:0008006" key="3">
    <source>
        <dbReference type="Google" id="ProtNLM"/>
    </source>
</evidence>
<protein>
    <recommendedName>
        <fullName evidence="3">MarR family transcriptional regulator</fullName>
    </recommendedName>
</protein>
<evidence type="ECO:0000313" key="1">
    <source>
        <dbReference type="EMBL" id="TBL67991.1"/>
    </source>
</evidence>